<dbReference type="GO" id="GO:0008324">
    <property type="term" value="F:monoatomic cation transmembrane transporter activity"/>
    <property type="evidence" value="ECO:0007669"/>
    <property type="project" value="InterPro"/>
</dbReference>
<dbReference type="Gene3D" id="3.30.70.1350">
    <property type="entry name" value="Cation efflux protein, cytoplasmic domain"/>
    <property type="match status" value="1"/>
</dbReference>
<feature type="transmembrane region" description="Helical" evidence="7">
    <location>
        <begin position="21"/>
        <end position="41"/>
    </location>
</feature>
<feature type="transmembrane region" description="Helical" evidence="7">
    <location>
        <begin position="97"/>
        <end position="115"/>
    </location>
</feature>
<dbReference type="InterPro" id="IPR050291">
    <property type="entry name" value="CDF_Transporter"/>
</dbReference>
<dbReference type="InterPro" id="IPR027470">
    <property type="entry name" value="Cation_efflux_CTD"/>
</dbReference>
<comment type="similarity">
    <text evidence="2">Belongs to the cation diffusion facilitator (CDF) transporter (TC 2.A.4) family.</text>
</comment>
<feature type="transmembrane region" description="Helical" evidence="7">
    <location>
        <begin position="53"/>
        <end position="77"/>
    </location>
</feature>
<accession>A0A4P8IHJ7</accession>
<evidence type="ECO:0000313" key="10">
    <source>
        <dbReference type="EMBL" id="QCP34619.1"/>
    </source>
</evidence>
<dbReference type="AlphaFoldDB" id="A0A4P8IHJ7"/>
<evidence type="ECO:0000259" key="8">
    <source>
        <dbReference type="Pfam" id="PF01545"/>
    </source>
</evidence>
<sequence>MTDLLISLFIKNKDDLKNHKVRQAYGTMGGAVGIFCNVLLFSGKLTAGILTGAISIVADAFNNLSDAASSIITLVGFRMAGRPADKDHPFGHGRIEYISGLLVSLAILLMGFELLKSSAEKILSPEAIMFRPLSIGILVVSILVKFWMAGFNKKVGNLIDSETMKATATDSLSDCVATTAVLGGMLIFRFAGINVDGYVGILVAGFVMWAGFGAARDTLSPLLGTAPDIELVEDIQNEVLNNELIVGVHDIIVHDYGPGRRMISLHAEVPYNVDILEAHDVIDNIEYRLMHKFNCDATIHMDPIVTDDKETNEARELVERIVNECGSELSIHDFRMVEGKTHNNLIFDLVVPYEYDQEVGDITTHIRKEIRKHRDNYFAVIKVDRSYI</sequence>
<dbReference type="SUPFAM" id="SSF160240">
    <property type="entry name" value="Cation efflux protein cytoplasmic domain-like"/>
    <property type="match status" value="2"/>
</dbReference>
<gene>
    <name evidence="10" type="ORF">AR1Y2_1165</name>
</gene>
<reference evidence="10 11" key="1">
    <citation type="submission" date="2019-05" db="EMBL/GenBank/DDBJ databases">
        <title>Complete genome sequencing of Anaerostipes rhamnosivorans.</title>
        <authorList>
            <person name="Bui T.P.N."/>
            <person name="de Vos W.M."/>
        </authorList>
    </citation>
    <scope>NUCLEOTIDE SEQUENCE [LARGE SCALE GENOMIC DNA]</scope>
    <source>
        <strain evidence="10 11">1y2</strain>
    </source>
</reference>
<dbReference type="KEGG" id="arf:AR1Y2_1165"/>
<evidence type="ECO:0000256" key="1">
    <source>
        <dbReference type="ARBA" id="ARBA00004141"/>
    </source>
</evidence>
<dbReference type="Pfam" id="PF16916">
    <property type="entry name" value="ZT_dimer"/>
    <property type="match status" value="1"/>
</dbReference>
<dbReference type="FunFam" id="1.20.1510.10:FF:000006">
    <property type="entry name" value="Divalent cation efflux transporter"/>
    <property type="match status" value="1"/>
</dbReference>
<keyword evidence="5 7" id="KW-1133">Transmembrane helix</keyword>
<dbReference type="Gene3D" id="1.20.1510.10">
    <property type="entry name" value="Cation efflux protein transmembrane domain"/>
    <property type="match status" value="1"/>
</dbReference>
<feature type="domain" description="Cation efflux protein transmembrane" evidence="8">
    <location>
        <begin position="32"/>
        <end position="223"/>
    </location>
</feature>
<keyword evidence="11" id="KW-1185">Reference proteome</keyword>
<evidence type="ECO:0000256" key="7">
    <source>
        <dbReference type="SAM" id="Phobius"/>
    </source>
</evidence>
<dbReference type="PANTHER" id="PTHR43840:SF15">
    <property type="entry name" value="MITOCHONDRIAL METAL TRANSPORTER 1-RELATED"/>
    <property type="match status" value="1"/>
</dbReference>
<dbReference type="InterPro" id="IPR058533">
    <property type="entry name" value="Cation_efflux_TM"/>
</dbReference>
<keyword evidence="6 7" id="KW-0472">Membrane</keyword>
<comment type="subcellular location">
    <subcellularLocation>
        <location evidence="1">Membrane</location>
        <topology evidence="1">Multi-pass membrane protein</topology>
    </subcellularLocation>
</comment>
<organism evidence="10 11">
    <name type="scientific">Anaerostipes rhamnosivorans</name>
    <dbReference type="NCBI Taxonomy" id="1229621"/>
    <lineage>
        <taxon>Bacteria</taxon>
        <taxon>Bacillati</taxon>
        <taxon>Bacillota</taxon>
        <taxon>Clostridia</taxon>
        <taxon>Lachnospirales</taxon>
        <taxon>Lachnospiraceae</taxon>
        <taxon>Anaerostipes</taxon>
    </lineage>
</organism>
<evidence type="ECO:0000256" key="5">
    <source>
        <dbReference type="ARBA" id="ARBA00022989"/>
    </source>
</evidence>
<evidence type="ECO:0000256" key="3">
    <source>
        <dbReference type="ARBA" id="ARBA00022448"/>
    </source>
</evidence>
<dbReference type="EMBL" id="CP040058">
    <property type="protein sequence ID" value="QCP34619.1"/>
    <property type="molecule type" value="Genomic_DNA"/>
</dbReference>
<dbReference type="InterPro" id="IPR002524">
    <property type="entry name" value="Cation_efflux"/>
</dbReference>
<name>A0A4P8IHJ7_9FIRM</name>
<proteinExistence type="inferred from homology"/>
<feature type="domain" description="Cation efflux protein cytoplasmic" evidence="9">
    <location>
        <begin position="228"/>
        <end position="303"/>
    </location>
</feature>
<dbReference type="InterPro" id="IPR027469">
    <property type="entry name" value="Cation_efflux_TMD_sf"/>
</dbReference>
<dbReference type="RefSeq" id="WP_137328141.1">
    <property type="nucleotide sequence ID" value="NZ_CP040058.1"/>
</dbReference>
<feature type="transmembrane region" description="Helical" evidence="7">
    <location>
        <begin position="127"/>
        <end position="151"/>
    </location>
</feature>
<keyword evidence="4 7" id="KW-0812">Transmembrane</keyword>
<dbReference type="OrthoDB" id="9806522at2"/>
<feature type="transmembrane region" description="Helical" evidence="7">
    <location>
        <begin position="197"/>
        <end position="215"/>
    </location>
</feature>
<evidence type="ECO:0000313" key="11">
    <source>
        <dbReference type="Proteomes" id="UP000298653"/>
    </source>
</evidence>
<evidence type="ECO:0000256" key="4">
    <source>
        <dbReference type="ARBA" id="ARBA00022692"/>
    </source>
</evidence>
<protein>
    <submittedName>
        <fullName evidence="10">Cobalt-zinc-cadmium resistance protein</fullName>
    </submittedName>
</protein>
<keyword evidence="3" id="KW-0813">Transport</keyword>
<dbReference type="InterPro" id="IPR036837">
    <property type="entry name" value="Cation_efflux_CTD_sf"/>
</dbReference>
<evidence type="ECO:0000256" key="6">
    <source>
        <dbReference type="ARBA" id="ARBA00023136"/>
    </source>
</evidence>
<dbReference type="PANTHER" id="PTHR43840">
    <property type="entry name" value="MITOCHONDRIAL METAL TRANSPORTER 1-RELATED"/>
    <property type="match status" value="1"/>
</dbReference>
<dbReference type="GO" id="GO:0016020">
    <property type="term" value="C:membrane"/>
    <property type="evidence" value="ECO:0007669"/>
    <property type="project" value="UniProtKB-SubCell"/>
</dbReference>
<evidence type="ECO:0000259" key="9">
    <source>
        <dbReference type="Pfam" id="PF16916"/>
    </source>
</evidence>
<dbReference type="SUPFAM" id="SSF161111">
    <property type="entry name" value="Cation efflux protein transmembrane domain-like"/>
    <property type="match status" value="1"/>
</dbReference>
<dbReference type="Pfam" id="PF01545">
    <property type="entry name" value="Cation_efflux"/>
    <property type="match status" value="1"/>
</dbReference>
<dbReference type="Proteomes" id="UP000298653">
    <property type="component" value="Chromosome"/>
</dbReference>
<evidence type="ECO:0000256" key="2">
    <source>
        <dbReference type="ARBA" id="ARBA00008114"/>
    </source>
</evidence>
<dbReference type="NCBIfam" id="TIGR01297">
    <property type="entry name" value="CDF"/>
    <property type="match status" value="1"/>
</dbReference>